<keyword evidence="2" id="KW-1185">Reference proteome</keyword>
<dbReference type="EMBL" id="FNAV01000011">
    <property type="protein sequence ID" value="SDF02572.1"/>
    <property type="molecule type" value="Genomic_DNA"/>
</dbReference>
<proteinExistence type="predicted"/>
<dbReference type="OrthoDB" id="7866726at2"/>
<accession>A0A1G7HQ34</accession>
<protein>
    <submittedName>
        <fullName evidence="1">Uncharacterized protein</fullName>
    </submittedName>
</protein>
<dbReference type="RefSeq" id="WP_008884501.1">
    <property type="nucleotide sequence ID" value="NZ_FNAV01000011.1"/>
</dbReference>
<reference evidence="2" key="1">
    <citation type="submission" date="2016-10" db="EMBL/GenBank/DDBJ databases">
        <authorList>
            <person name="Varghese N."/>
            <person name="Submissions S."/>
        </authorList>
    </citation>
    <scope>NUCLEOTIDE SEQUENCE [LARGE SCALE GENOMIC DNA]</scope>
    <source>
        <strain evidence="2">DSM 10146</strain>
    </source>
</reference>
<gene>
    <name evidence="1" type="ORF">SAMN04488105_111102</name>
</gene>
<name>A0A1G7HQ34_9RHOB</name>
<evidence type="ECO:0000313" key="1">
    <source>
        <dbReference type="EMBL" id="SDF02572.1"/>
    </source>
</evidence>
<dbReference type="AlphaFoldDB" id="A0A1G7HQ34"/>
<evidence type="ECO:0000313" key="2">
    <source>
        <dbReference type="Proteomes" id="UP000198994"/>
    </source>
</evidence>
<organism evidence="1 2">
    <name type="scientific">Salipiger thiooxidans</name>
    <dbReference type="NCBI Taxonomy" id="282683"/>
    <lineage>
        <taxon>Bacteria</taxon>
        <taxon>Pseudomonadati</taxon>
        <taxon>Pseudomonadota</taxon>
        <taxon>Alphaproteobacteria</taxon>
        <taxon>Rhodobacterales</taxon>
        <taxon>Roseobacteraceae</taxon>
        <taxon>Salipiger</taxon>
    </lineage>
</organism>
<dbReference type="Proteomes" id="UP000198994">
    <property type="component" value="Unassembled WGS sequence"/>
</dbReference>
<sequence length="97" mass="11336">MQTELETRRRVLHVTYERYLAADAAWQAALSEMRRWFPASSRPYRVAIGDPGSPIRALYESRSRALAQLETARVKFETAKRRLAARRERTTVHILLH</sequence>